<accession>A0A0C3DAT1</accession>
<evidence type="ECO:0000313" key="2">
    <source>
        <dbReference type="Proteomes" id="UP000053989"/>
    </source>
</evidence>
<dbReference type="InParanoid" id="A0A0C3DAT1"/>
<name>A0A0C3DAT1_9AGAM</name>
<dbReference type="AlphaFoldDB" id="A0A0C3DAT1"/>
<evidence type="ECO:0000313" key="1">
    <source>
        <dbReference type="EMBL" id="KIM57850.1"/>
    </source>
</evidence>
<protein>
    <submittedName>
        <fullName evidence="1">Uncharacterized protein</fullName>
    </submittedName>
</protein>
<reference evidence="1 2" key="1">
    <citation type="submission" date="2014-04" db="EMBL/GenBank/DDBJ databases">
        <authorList>
            <consortium name="DOE Joint Genome Institute"/>
            <person name="Kuo A."/>
            <person name="Kohler A."/>
            <person name="Nagy L.G."/>
            <person name="Floudas D."/>
            <person name="Copeland A."/>
            <person name="Barry K.W."/>
            <person name="Cichocki N."/>
            <person name="Veneault-Fourrey C."/>
            <person name="LaButti K."/>
            <person name="Lindquist E.A."/>
            <person name="Lipzen A."/>
            <person name="Lundell T."/>
            <person name="Morin E."/>
            <person name="Murat C."/>
            <person name="Sun H."/>
            <person name="Tunlid A."/>
            <person name="Henrissat B."/>
            <person name="Grigoriev I.V."/>
            <person name="Hibbett D.S."/>
            <person name="Martin F."/>
            <person name="Nordberg H.P."/>
            <person name="Cantor M.N."/>
            <person name="Hua S.X."/>
        </authorList>
    </citation>
    <scope>NUCLEOTIDE SEQUENCE [LARGE SCALE GENOMIC DNA]</scope>
    <source>
        <strain evidence="1 2">Foug A</strain>
    </source>
</reference>
<gene>
    <name evidence="1" type="ORF">SCLCIDRAFT_1219128</name>
</gene>
<organism evidence="1 2">
    <name type="scientific">Scleroderma citrinum Foug A</name>
    <dbReference type="NCBI Taxonomy" id="1036808"/>
    <lineage>
        <taxon>Eukaryota</taxon>
        <taxon>Fungi</taxon>
        <taxon>Dikarya</taxon>
        <taxon>Basidiomycota</taxon>
        <taxon>Agaricomycotina</taxon>
        <taxon>Agaricomycetes</taxon>
        <taxon>Agaricomycetidae</taxon>
        <taxon>Boletales</taxon>
        <taxon>Sclerodermatineae</taxon>
        <taxon>Sclerodermataceae</taxon>
        <taxon>Scleroderma</taxon>
    </lineage>
</organism>
<dbReference type="Proteomes" id="UP000053989">
    <property type="component" value="Unassembled WGS sequence"/>
</dbReference>
<dbReference type="OrthoDB" id="10587330at2759"/>
<reference evidence="2" key="2">
    <citation type="submission" date="2015-01" db="EMBL/GenBank/DDBJ databases">
        <title>Evolutionary Origins and Diversification of the Mycorrhizal Mutualists.</title>
        <authorList>
            <consortium name="DOE Joint Genome Institute"/>
            <consortium name="Mycorrhizal Genomics Consortium"/>
            <person name="Kohler A."/>
            <person name="Kuo A."/>
            <person name="Nagy L.G."/>
            <person name="Floudas D."/>
            <person name="Copeland A."/>
            <person name="Barry K.W."/>
            <person name="Cichocki N."/>
            <person name="Veneault-Fourrey C."/>
            <person name="LaButti K."/>
            <person name="Lindquist E.A."/>
            <person name="Lipzen A."/>
            <person name="Lundell T."/>
            <person name="Morin E."/>
            <person name="Murat C."/>
            <person name="Riley R."/>
            <person name="Ohm R."/>
            <person name="Sun H."/>
            <person name="Tunlid A."/>
            <person name="Henrissat B."/>
            <person name="Grigoriev I.V."/>
            <person name="Hibbett D.S."/>
            <person name="Martin F."/>
        </authorList>
    </citation>
    <scope>NUCLEOTIDE SEQUENCE [LARGE SCALE GENOMIC DNA]</scope>
    <source>
        <strain evidence="2">Foug A</strain>
    </source>
</reference>
<proteinExistence type="predicted"/>
<dbReference type="HOGENOM" id="CLU_2365397_0_0_1"/>
<feature type="non-terminal residue" evidence="1">
    <location>
        <position position="1"/>
    </location>
</feature>
<sequence>IPSLPITLDGISQVPSKCKHNPVDQNSVMWPSATSSTPWSLCALHCCKEHKRGTIQEFTDYWDELVHDKHPHFEASARSSLLATQLMEFTSILNSC</sequence>
<keyword evidence="2" id="KW-1185">Reference proteome</keyword>
<dbReference type="EMBL" id="KN822095">
    <property type="protein sequence ID" value="KIM57850.1"/>
    <property type="molecule type" value="Genomic_DNA"/>
</dbReference>